<dbReference type="AlphaFoldDB" id="A0A5C5AAV3"/>
<comment type="caution">
    <text evidence="1">The sequence shown here is derived from an EMBL/GenBank/DDBJ whole genome shotgun (WGS) entry which is preliminary data.</text>
</comment>
<dbReference type="Proteomes" id="UP000312495">
    <property type="component" value="Unassembled WGS sequence"/>
</dbReference>
<reference evidence="1 2" key="1">
    <citation type="submission" date="2019-06" db="EMBL/GenBank/DDBJ databases">
        <title>Biocontrol Bacillus strains from Vietnam.</title>
        <authorList>
            <person name="Borriss R."/>
            <person name="Lasch P."/>
            <person name="Thanh Tam L.T."/>
            <person name="Luong P.T."/>
            <person name="Phuong Thao L.T."/>
            <person name="Kim Chung L.T."/>
        </authorList>
    </citation>
    <scope>NUCLEOTIDE SEQUENCE [LARGE SCALE GENOMIC DNA]</scope>
    <source>
        <strain evidence="1 2">SN1</strain>
    </source>
</reference>
<gene>
    <name evidence="1" type="ORF">FHY71_00300</name>
</gene>
<protein>
    <submittedName>
        <fullName evidence="1">Uncharacterized protein</fullName>
    </submittedName>
</protein>
<accession>A0A5C5AAV3</accession>
<evidence type="ECO:0000313" key="2">
    <source>
        <dbReference type="Proteomes" id="UP000312495"/>
    </source>
</evidence>
<sequence length="75" mass="9129">MKFISAIFKIYRPYLKLYRRFFKYIDCNSNYIGDFFQYIDLPTITDNLSTLLIGRSCSEIHRNSSFFPLQKNRER</sequence>
<organism evidence="1 2">
    <name type="scientific">Bacillus tropicus</name>
    <dbReference type="NCBI Taxonomy" id="2026188"/>
    <lineage>
        <taxon>Bacteria</taxon>
        <taxon>Bacillati</taxon>
        <taxon>Bacillota</taxon>
        <taxon>Bacilli</taxon>
        <taxon>Bacillales</taxon>
        <taxon>Bacillaceae</taxon>
        <taxon>Bacillus</taxon>
        <taxon>Bacillus cereus group</taxon>
    </lineage>
</organism>
<proteinExistence type="predicted"/>
<name>A0A5C5AAV3_9BACI</name>
<evidence type="ECO:0000313" key="1">
    <source>
        <dbReference type="EMBL" id="TNP17193.1"/>
    </source>
</evidence>
<dbReference type="EMBL" id="VEPV01000001">
    <property type="protein sequence ID" value="TNP17193.1"/>
    <property type="molecule type" value="Genomic_DNA"/>
</dbReference>